<keyword evidence="3" id="KW-1185">Reference proteome</keyword>
<dbReference type="AlphaFoldDB" id="A0AA41UHN1"/>
<reference evidence="2" key="1">
    <citation type="submission" date="2022-04" db="EMBL/GenBank/DDBJ databases">
        <title>Desulfatitalea alkaliphila sp. nov., a novel anaerobic sulfate-reducing bacterium isolated from terrestrial mud volcano, Taman Peninsula, Russia.</title>
        <authorList>
            <person name="Khomyakova M.A."/>
            <person name="Merkel A.Y."/>
            <person name="Slobodkin A.I."/>
        </authorList>
    </citation>
    <scope>NUCLEOTIDE SEQUENCE</scope>
    <source>
        <strain evidence="2">M08but</strain>
    </source>
</reference>
<feature type="domain" description="DinB-like" evidence="1">
    <location>
        <begin position="18"/>
        <end position="158"/>
    </location>
</feature>
<proteinExistence type="predicted"/>
<protein>
    <submittedName>
        <fullName evidence="2">DinB family protein</fullName>
    </submittedName>
</protein>
<evidence type="ECO:0000259" key="1">
    <source>
        <dbReference type="Pfam" id="PF12867"/>
    </source>
</evidence>
<dbReference type="Proteomes" id="UP001165427">
    <property type="component" value="Unassembled WGS sequence"/>
</dbReference>
<dbReference type="EMBL" id="JALJRB010000001">
    <property type="protein sequence ID" value="MCJ8499199.1"/>
    <property type="molecule type" value="Genomic_DNA"/>
</dbReference>
<sequence length="170" mass="19230">MELQRYIGIELSGLKRAQDRVLEGLTQAELAWRPASGCNPIGLILFHMARTEDALMQRMLQQKALIWHSEKWYEKLGLAEDEEGSHYTADQVNAFPMPALADILSYADAVRAKTKEKLRSMPVEAFNEKVTFPNFGEMPVGALFSFMIAHAAEHIGEISYLRGMQRGMDK</sequence>
<dbReference type="Pfam" id="PF12867">
    <property type="entry name" value="DinB_2"/>
    <property type="match status" value="1"/>
</dbReference>
<evidence type="ECO:0000313" key="3">
    <source>
        <dbReference type="Proteomes" id="UP001165427"/>
    </source>
</evidence>
<dbReference type="InterPro" id="IPR034660">
    <property type="entry name" value="DinB/YfiT-like"/>
</dbReference>
<dbReference type="Gene3D" id="1.20.120.450">
    <property type="entry name" value="dinb family like domain"/>
    <property type="match status" value="1"/>
</dbReference>
<gene>
    <name evidence="2" type="ORF">MRX98_01320</name>
</gene>
<organism evidence="2 3">
    <name type="scientific">Desulfatitalea alkaliphila</name>
    <dbReference type="NCBI Taxonomy" id="2929485"/>
    <lineage>
        <taxon>Bacteria</taxon>
        <taxon>Pseudomonadati</taxon>
        <taxon>Thermodesulfobacteriota</taxon>
        <taxon>Desulfobacteria</taxon>
        <taxon>Desulfobacterales</taxon>
        <taxon>Desulfosarcinaceae</taxon>
        <taxon>Desulfatitalea</taxon>
    </lineage>
</organism>
<dbReference type="RefSeq" id="WP_246902337.1">
    <property type="nucleotide sequence ID" value="NZ_JALJRB010000001.1"/>
</dbReference>
<accession>A0AA41UHN1</accession>
<dbReference type="SUPFAM" id="SSF109854">
    <property type="entry name" value="DinB/YfiT-like putative metalloenzymes"/>
    <property type="match status" value="1"/>
</dbReference>
<name>A0AA41UHN1_9BACT</name>
<comment type="caution">
    <text evidence="2">The sequence shown here is derived from an EMBL/GenBank/DDBJ whole genome shotgun (WGS) entry which is preliminary data.</text>
</comment>
<evidence type="ECO:0000313" key="2">
    <source>
        <dbReference type="EMBL" id="MCJ8499199.1"/>
    </source>
</evidence>
<dbReference type="InterPro" id="IPR024775">
    <property type="entry name" value="DinB-like"/>
</dbReference>